<sequence length="260" mass="29276">MAKSQTQKQATHAETPYRRRSARILKASTKQPSMASEPSIPITEDNDTVTKDTNMSEELQYPVEEDAGDLHLEHFISNNLPLGTYNVEALKLLWKGTVQSIVNQSMKNEESRRHAICVVRQAASCLEIDLGATIPIPVGEDRAIRKPSIFEVNRSMPHLSNELKHASKTLWDKWGNTKNLVDLIALAEEEVLQLDVQAFILILAKSVGILNSNIINKVTYAIQRSKMSFFQLAYRTKYSTISLHMIVSLLLKPAKVTFFV</sequence>
<proteinExistence type="predicted"/>
<dbReference type="Proteomes" id="UP000027222">
    <property type="component" value="Unassembled WGS sequence"/>
</dbReference>
<dbReference type="AlphaFoldDB" id="A0A067S279"/>
<evidence type="ECO:0000313" key="2">
    <source>
        <dbReference type="EMBL" id="KDR64896.1"/>
    </source>
</evidence>
<name>A0A067S279_GALM3</name>
<evidence type="ECO:0000313" key="3">
    <source>
        <dbReference type="Proteomes" id="UP000027222"/>
    </source>
</evidence>
<reference evidence="3" key="1">
    <citation type="journal article" date="2014" name="Proc. Natl. Acad. Sci. U.S.A.">
        <title>Extensive sampling of basidiomycete genomes demonstrates inadequacy of the white-rot/brown-rot paradigm for wood decay fungi.</title>
        <authorList>
            <person name="Riley R."/>
            <person name="Salamov A.A."/>
            <person name="Brown D.W."/>
            <person name="Nagy L.G."/>
            <person name="Floudas D."/>
            <person name="Held B.W."/>
            <person name="Levasseur A."/>
            <person name="Lombard V."/>
            <person name="Morin E."/>
            <person name="Otillar R."/>
            <person name="Lindquist E.A."/>
            <person name="Sun H."/>
            <person name="LaButti K.M."/>
            <person name="Schmutz J."/>
            <person name="Jabbour D."/>
            <person name="Luo H."/>
            <person name="Baker S.E."/>
            <person name="Pisabarro A.G."/>
            <person name="Walton J.D."/>
            <person name="Blanchette R.A."/>
            <person name="Henrissat B."/>
            <person name="Martin F."/>
            <person name="Cullen D."/>
            <person name="Hibbett D.S."/>
            <person name="Grigoriev I.V."/>
        </authorList>
    </citation>
    <scope>NUCLEOTIDE SEQUENCE [LARGE SCALE GENOMIC DNA]</scope>
    <source>
        <strain evidence="3">CBS 339.88</strain>
    </source>
</reference>
<dbReference type="HOGENOM" id="CLU_1069767_0_0_1"/>
<dbReference type="EMBL" id="KL142684">
    <property type="protein sequence ID" value="KDR64896.1"/>
    <property type="molecule type" value="Genomic_DNA"/>
</dbReference>
<feature type="compositionally biased region" description="Polar residues" evidence="1">
    <location>
        <begin position="1"/>
        <end position="12"/>
    </location>
</feature>
<organism evidence="2 3">
    <name type="scientific">Galerina marginata (strain CBS 339.88)</name>
    <dbReference type="NCBI Taxonomy" id="685588"/>
    <lineage>
        <taxon>Eukaryota</taxon>
        <taxon>Fungi</taxon>
        <taxon>Dikarya</taxon>
        <taxon>Basidiomycota</taxon>
        <taxon>Agaricomycotina</taxon>
        <taxon>Agaricomycetes</taxon>
        <taxon>Agaricomycetidae</taxon>
        <taxon>Agaricales</taxon>
        <taxon>Agaricineae</taxon>
        <taxon>Strophariaceae</taxon>
        <taxon>Galerina</taxon>
    </lineage>
</organism>
<protein>
    <submittedName>
        <fullName evidence="2">Uncharacterized protein</fullName>
    </submittedName>
</protein>
<feature type="region of interest" description="Disordered" evidence="1">
    <location>
        <begin position="1"/>
        <end position="49"/>
    </location>
</feature>
<gene>
    <name evidence="2" type="ORF">GALMADRAFT_149187</name>
</gene>
<evidence type="ECO:0000256" key="1">
    <source>
        <dbReference type="SAM" id="MobiDB-lite"/>
    </source>
</evidence>
<keyword evidence="3" id="KW-1185">Reference proteome</keyword>
<accession>A0A067S279</accession>